<accession>A0A3R7E256</accession>
<dbReference type="AlphaFoldDB" id="A0A3R7E256"/>
<sequence>MSDDTEPDLSVGEFVEYCRTQAGLLSGQVETMGEEADDLLDEIEETVADIRSRLEQQQGANTQGTAAPTSTADPGADEVDVEDVEEMAADLEEKQTVVEAKQVRMQAFQELAADYTELAEELQSDAEDGRAAMTRVVEFELERDAPAYFDERQTLAEAAAEATESSESEPSEVDPE</sequence>
<evidence type="ECO:0000313" key="3">
    <source>
        <dbReference type="Proteomes" id="UP000283805"/>
    </source>
</evidence>
<gene>
    <name evidence="2" type="ORF">ATJ93_1337</name>
</gene>
<feature type="compositionally biased region" description="Acidic residues" evidence="1">
    <location>
        <begin position="164"/>
        <end position="176"/>
    </location>
</feature>
<feature type="compositionally biased region" description="Low complexity" evidence="1">
    <location>
        <begin position="56"/>
        <end position="67"/>
    </location>
</feature>
<dbReference type="Proteomes" id="UP000283805">
    <property type="component" value="Unassembled WGS sequence"/>
</dbReference>
<evidence type="ECO:0000313" key="2">
    <source>
        <dbReference type="EMBL" id="RKD98331.1"/>
    </source>
</evidence>
<dbReference type="RefSeq" id="WP_120243769.1">
    <property type="nucleotide sequence ID" value="NZ_RAPO01000001.1"/>
</dbReference>
<proteinExistence type="predicted"/>
<dbReference type="OrthoDB" id="343088at2157"/>
<protein>
    <submittedName>
        <fullName evidence="2">Uncharacterized protein</fullName>
    </submittedName>
</protein>
<reference evidence="2 3" key="1">
    <citation type="submission" date="2018-09" db="EMBL/GenBank/DDBJ databases">
        <title>Genomic Encyclopedia of Archaeal and Bacterial Type Strains, Phase II (KMG-II): from individual species to whole genera.</title>
        <authorList>
            <person name="Goeker M."/>
        </authorList>
    </citation>
    <scope>NUCLEOTIDE SEQUENCE [LARGE SCALE GENOMIC DNA]</scope>
    <source>
        <strain evidence="2 3">DSM 13151</strain>
    </source>
</reference>
<evidence type="ECO:0000256" key="1">
    <source>
        <dbReference type="SAM" id="MobiDB-lite"/>
    </source>
</evidence>
<comment type="caution">
    <text evidence="2">The sequence shown here is derived from an EMBL/GenBank/DDBJ whole genome shotgun (WGS) entry which is preliminary data.</text>
</comment>
<dbReference type="EMBL" id="RAPO01000001">
    <property type="protein sequence ID" value="RKD98331.1"/>
    <property type="molecule type" value="Genomic_DNA"/>
</dbReference>
<feature type="region of interest" description="Disordered" evidence="1">
    <location>
        <begin position="50"/>
        <end position="77"/>
    </location>
</feature>
<organism evidence="2 3">
    <name type="scientific">Halopiger aswanensis</name>
    <dbReference type="NCBI Taxonomy" id="148449"/>
    <lineage>
        <taxon>Archaea</taxon>
        <taxon>Methanobacteriati</taxon>
        <taxon>Methanobacteriota</taxon>
        <taxon>Stenosarchaea group</taxon>
        <taxon>Halobacteria</taxon>
        <taxon>Halobacteriales</taxon>
        <taxon>Natrialbaceae</taxon>
        <taxon>Halopiger</taxon>
    </lineage>
</organism>
<feature type="region of interest" description="Disordered" evidence="1">
    <location>
        <begin position="155"/>
        <end position="176"/>
    </location>
</feature>
<keyword evidence="3" id="KW-1185">Reference proteome</keyword>
<name>A0A3R7E256_9EURY</name>